<dbReference type="InterPro" id="IPR051257">
    <property type="entry name" value="Diverse_CBS-Domain"/>
</dbReference>
<dbReference type="InterPro" id="IPR046342">
    <property type="entry name" value="CBS_dom_sf"/>
</dbReference>
<dbReference type="AlphaFoldDB" id="A0A2V3J6K8"/>
<feature type="compositionally biased region" description="Polar residues" evidence="4">
    <location>
        <begin position="528"/>
        <end position="538"/>
    </location>
</feature>
<dbReference type="Pfam" id="PF13181">
    <property type="entry name" value="TPR_8"/>
    <property type="match status" value="1"/>
</dbReference>
<dbReference type="PROSITE" id="PS50005">
    <property type="entry name" value="TPR"/>
    <property type="match status" value="1"/>
</dbReference>
<evidence type="ECO:0000256" key="4">
    <source>
        <dbReference type="SAM" id="MobiDB-lite"/>
    </source>
</evidence>
<feature type="domain" description="PB1" evidence="6">
    <location>
        <begin position="394"/>
        <end position="482"/>
    </location>
</feature>
<organism evidence="7 8">
    <name type="scientific">Gracilariopsis chorda</name>
    <dbReference type="NCBI Taxonomy" id="448386"/>
    <lineage>
        <taxon>Eukaryota</taxon>
        <taxon>Rhodophyta</taxon>
        <taxon>Florideophyceae</taxon>
        <taxon>Rhodymeniophycidae</taxon>
        <taxon>Gracilariales</taxon>
        <taxon>Gracilariaceae</taxon>
        <taxon>Gracilariopsis</taxon>
    </lineage>
</organism>
<protein>
    <submittedName>
        <fullName evidence="7">CBS domain-containing protein</fullName>
    </submittedName>
</protein>
<feature type="repeat" description="TPR" evidence="2">
    <location>
        <begin position="718"/>
        <end position="751"/>
    </location>
</feature>
<dbReference type="PROSITE" id="PS51371">
    <property type="entry name" value="CBS"/>
    <property type="match status" value="4"/>
</dbReference>
<dbReference type="InterPro" id="IPR000644">
    <property type="entry name" value="CBS_dom"/>
</dbReference>
<dbReference type="SUPFAM" id="SSF54631">
    <property type="entry name" value="CBS-domain pair"/>
    <property type="match status" value="2"/>
</dbReference>
<dbReference type="STRING" id="448386.A0A2V3J6K8"/>
<keyword evidence="8" id="KW-1185">Reference proteome</keyword>
<dbReference type="Gene3D" id="3.10.20.90">
    <property type="entry name" value="Phosphatidylinositol 3-kinase Catalytic Subunit, Chain A, domain 1"/>
    <property type="match status" value="1"/>
</dbReference>
<dbReference type="SUPFAM" id="SSF54277">
    <property type="entry name" value="CAD &amp; PB1 domains"/>
    <property type="match status" value="1"/>
</dbReference>
<feature type="domain" description="CBS" evidence="5">
    <location>
        <begin position="10"/>
        <end position="71"/>
    </location>
</feature>
<feature type="compositionally biased region" description="Polar residues" evidence="4">
    <location>
        <begin position="489"/>
        <end position="513"/>
    </location>
</feature>
<name>A0A2V3J6K8_9FLOR</name>
<dbReference type="InterPro" id="IPR019734">
    <property type="entry name" value="TPR_rpt"/>
</dbReference>
<dbReference type="SMART" id="SM00116">
    <property type="entry name" value="CBS"/>
    <property type="match status" value="4"/>
</dbReference>
<dbReference type="Pfam" id="PF00571">
    <property type="entry name" value="CBS"/>
    <property type="match status" value="4"/>
</dbReference>
<feature type="domain" description="CBS" evidence="5">
    <location>
        <begin position="78"/>
        <end position="135"/>
    </location>
</feature>
<dbReference type="Pfam" id="PF13432">
    <property type="entry name" value="TPR_16"/>
    <property type="match status" value="1"/>
</dbReference>
<evidence type="ECO:0000313" key="8">
    <source>
        <dbReference type="Proteomes" id="UP000247409"/>
    </source>
</evidence>
<evidence type="ECO:0000256" key="1">
    <source>
        <dbReference type="ARBA" id="ARBA00023122"/>
    </source>
</evidence>
<dbReference type="InterPro" id="IPR000270">
    <property type="entry name" value="PB1_dom"/>
</dbReference>
<comment type="caution">
    <text evidence="7">The sequence shown here is derived from an EMBL/GenBank/DDBJ whole genome shotgun (WGS) entry which is preliminary data.</text>
</comment>
<dbReference type="OrthoDB" id="418595at2759"/>
<dbReference type="SUPFAM" id="SSF48452">
    <property type="entry name" value="TPR-like"/>
    <property type="match status" value="2"/>
</dbReference>
<keyword evidence="1 3" id="KW-0129">CBS domain</keyword>
<feature type="domain" description="CBS" evidence="5">
    <location>
        <begin position="232"/>
        <end position="289"/>
    </location>
</feature>
<accession>A0A2V3J6K8</accession>
<evidence type="ECO:0000313" key="7">
    <source>
        <dbReference type="EMBL" id="PXF50061.1"/>
    </source>
</evidence>
<dbReference type="InterPro" id="IPR053793">
    <property type="entry name" value="PB1-like"/>
</dbReference>
<dbReference type="SMART" id="SM00666">
    <property type="entry name" value="PB1"/>
    <property type="match status" value="1"/>
</dbReference>
<dbReference type="PANTHER" id="PTHR43080">
    <property type="entry name" value="CBS DOMAIN-CONTAINING PROTEIN CBSX3, MITOCHONDRIAL"/>
    <property type="match status" value="1"/>
</dbReference>
<dbReference type="Gene3D" id="3.10.580.10">
    <property type="entry name" value="CBS-domain"/>
    <property type="match status" value="2"/>
</dbReference>
<reference evidence="7 8" key="1">
    <citation type="journal article" date="2018" name="Mol. Biol. Evol.">
        <title>Analysis of the draft genome of the red seaweed Gracilariopsis chorda provides insights into genome size evolution in Rhodophyta.</title>
        <authorList>
            <person name="Lee J."/>
            <person name="Yang E.C."/>
            <person name="Graf L."/>
            <person name="Yang J.H."/>
            <person name="Qiu H."/>
            <person name="Zel Zion U."/>
            <person name="Chan C.X."/>
            <person name="Stephens T.G."/>
            <person name="Weber A.P.M."/>
            <person name="Boo G.H."/>
            <person name="Boo S.M."/>
            <person name="Kim K.M."/>
            <person name="Shin Y."/>
            <person name="Jung M."/>
            <person name="Lee S.J."/>
            <person name="Yim H.S."/>
            <person name="Lee J.H."/>
            <person name="Bhattacharya D."/>
            <person name="Yoon H.S."/>
        </authorList>
    </citation>
    <scope>NUCLEOTIDE SEQUENCE [LARGE SCALE GENOMIC DNA]</scope>
    <source>
        <strain evidence="7 8">SKKU-2015</strain>
        <tissue evidence="7">Whole body</tissue>
    </source>
</reference>
<evidence type="ECO:0000259" key="5">
    <source>
        <dbReference type="PROSITE" id="PS51371"/>
    </source>
</evidence>
<feature type="domain" description="CBS" evidence="5">
    <location>
        <begin position="165"/>
        <end position="224"/>
    </location>
</feature>
<dbReference type="Pfam" id="PF00564">
    <property type="entry name" value="PB1"/>
    <property type="match status" value="1"/>
</dbReference>
<dbReference type="SMART" id="SM00028">
    <property type="entry name" value="TPR"/>
    <property type="match status" value="5"/>
</dbReference>
<evidence type="ECO:0000256" key="2">
    <source>
        <dbReference type="PROSITE-ProRule" id="PRU00339"/>
    </source>
</evidence>
<gene>
    <name evidence="7" type="ORF">BWQ96_00221</name>
</gene>
<dbReference type="CDD" id="cd05992">
    <property type="entry name" value="PB1"/>
    <property type="match status" value="1"/>
</dbReference>
<evidence type="ECO:0000256" key="3">
    <source>
        <dbReference type="PROSITE-ProRule" id="PRU00703"/>
    </source>
</evidence>
<sequence>MSIRSLGDVVSRSSPFVSIREDASVVTLAKNIADGRVDAVAVLSITNSALIGIATSRDVAKCIARGENLESTKVSEIMTVRPITLPPSESPANALGLMREGGFRHIPIVHPETASVLGIVDVLNLAYDAITRLQVTYSMIPSRRGFEFMRAARERIEKPTLRPIVERSHVATVSCDHSVVDACETLVRERLAAVVIVDKNNILDGIFTCRDVASRVVAKGLNPYSTQLGQVMTKHPDSASPDYTVLESLQRMQACGFRHLPVVEDNTRAVIGLVDVLQLASETLLGIQSVADNTPPHLSHKPEVAYTQSTLRGRGGLTSIFSNLFSNSYTQSEFVPEDHYQRVSHFSPPSRSIPSYYSHPTLSSTTRRHYNYRPADISSTLSSASRNRLIPPDTPIASFKFRDINNEYRRIKFPMNVGTGTFDQFVLDIRRRFAGSCSVGAIKIKYLDEDKDEILISNDEDLESCFEDYVESRNKTIHLRVYEAEHANTSHIQSPVSSTPSSVIGSPRQSASSGRKEYSTRRTRSVAEASNDTTTSANEMKRRLSRPIIRTPSQAKAAEAHQRMLDGKHDEAIALYEEALTLDKTNARAQGGRGAARLFCGNSVGAEEDYRAAIQMLEEGKGGVAGDLTFQMCIVGLVESLIDQRRYEEAVSAASRIDPDCGNTECTDAFREELDSASNAAREALEASEYGDAMNCYSNAIRVENAYLKLVPSDAPRASLRLGRAKCYKALEDYDMALEDYETTIELEPESVAGHKGCGKCLAELEQLEKALEAYSVAQKLDPADDEVNKEISLLKNLLPDPMEGKKAEIAKLGALLGGMNLPGKPRK</sequence>
<dbReference type="Proteomes" id="UP000247409">
    <property type="component" value="Unassembled WGS sequence"/>
</dbReference>
<keyword evidence="2" id="KW-0802">TPR repeat</keyword>
<dbReference type="EMBL" id="NBIV01000001">
    <property type="protein sequence ID" value="PXF50061.1"/>
    <property type="molecule type" value="Genomic_DNA"/>
</dbReference>
<dbReference type="Gene3D" id="1.25.40.10">
    <property type="entry name" value="Tetratricopeptide repeat domain"/>
    <property type="match status" value="2"/>
</dbReference>
<proteinExistence type="predicted"/>
<dbReference type="PANTHER" id="PTHR43080:SF2">
    <property type="entry name" value="CBS DOMAIN-CONTAINING PROTEIN"/>
    <property type="match status" value="1"/>
</dbReference>
<dbReference type="PROSITE" id="PS51745">
    <property type="entry name" value="PB1"/>
    <property type="match status" value="1"/>
</dbReference>
<feature type="region of interest" description="Disordered" evidence="4">
    <location>
        <begin position="488"/>
        <end position="545"/>
    </location>
</feature>
<dbReference type="InterPro" id="IPR011990">
    <property type="entry name" value="TPR-like_helical_dom_sf"/>
</dbReference>
<evidence type="ECO:0000259" key="6">
    <source>
        <dbReference type="PROSITE" id="PS51745"/>
    </source>
</evidence>